<organism evidence="2 3">
    <name type="scientific">Bacillus phage Finn</name>
    <dbReference type="NCBI Taxonomy" id="2884419"/>
    <lineage>
        <taxon>Viruses</taxon>
        <taxon>Duplodnaviria</taxon>
        <taxon>Heunggongvirae</taxon>
        <taxon>Uroviricota</taxon>
        <taxon>Caudoviricetes</taxon>
        <taxon>Ehrlichviridae</taxon>
        <taxon>Andromedavirus</taxon>
        <taxon>Andromedavirus finn</taxon>
    </lineage>
</organism>
<gene>
    <name evidence="2" type="ORF">FINN_61</name>
</gene>
<dbReference type="KEGG" id="vg:14697387"/>
<feature type="transmembrane region" description="Helical" evidence="1">
    <location>
        <begin position="31"/>
        <end position="49"/>
    </location>
</feature>
<keyword evidence="3" id="KW-1185">Reference proteome</keyword>
<protein>
    <submittedName>
        <fullName evidence="2">Uncharacterized protein</fullName>
    </submittedName>
</protein>
<dbReference type="EMBL" id="KC330683">
    <property type="protein sequence ID" value="AGE61054.1"/>
    <property type="molecule type" value="Genomic_DNA"/>
</dbReference>
<dbReference type="GeneID" id="14697387"/>
<name>M1IEH2_9CAUD</name>
<keyword evidence="1" id="KW-0472">Membrane</keyword>
<dbReference type="Proteomes" id="UP000011291">
    <property type="component" value="Segment"/>
</dbReference>
<feature type="transmembrane region" description="Helical" evidence="1">
    <location>
        <begin position="6"/>
        <end position="24"/>
    </location>
</feature>
<reference evidence="2 3" key="1">
    <citation type="journal article" date="2013" name="Virology">
        <title>Genomic characterization of six novel Bacillus pumilus bacteriophages.</title>
        <authorList>
            <person name="Lorenz L."/>
            <person name="Lins B."/>
            <person name="Barrett J."/>
            <person name="Montgomery A."/>
            <person name="Trapani S."/>
            <person name="Schindler A."/>
            <person name="Christie G.E."/>
            <person name="Cresawn S.G."/>
            <person name="Temple L."/>
        </authorList>
    </citation>
    <scope>NUCLEOTIDE SEQUENCE [LARGE SCALE GENOMIC DNA]</scope>
</reference>
<proteinExistence type="predicted"/>
<keyword evidence="1" id="KW-1133">Transmembrane helix</keyword>
<dbReference type="RefSeq" id="YP_007517682.1">
    <property type="nucleotide sequence ID" value="NC_020480.1"/>
</dbReference>
<evidence type="ECO:0000313" key="3">
    <source>
        <dbReference type="Proteomes" id="UP000011291"/>
    </source>
</evidence>
<evidence type="ECO:0000256" key="1">
    <source>
        <dbReference type="SAM" id="Phobius"/>
    </source>
</evidence>
<evidence type="ECO:0000313" key="2">
    <source>
        <dbReference type="EMBL" id="AGE61054.1"/>
    </source>
</evidence>
<sequence length="50" mass="5420">MATAFMITATIILGMWGLVGMLTHGVKNENALFLVGFVMNFIILAFVLTS</sequence>
<accession>M1IEH2</accession>
<keyword evidence="1" id="KW-0812">Transmembrane</keyword>